<feature type="compositionally biased region" description="Polar residues" evidence="2">
    <location>
        <begin position="438"/>
        <end position="454"/>
    </location>
</feature>
<dbReference type="InterPro" id="IPR036872">
    <property type="entry name" value="CH_dom_sf"/>
</dbReference>
<keyword evidence="4" id="KW-1185">Reference proteome</keyword>
<evidence type="ECO:0000256" key="2">
    <source>
        <dbReference type="SAM" id="MobiDB-lite"/>
    </source>
</evidence>
<dbReference type="Gene3D" id="1.10.418.10">
    <property type="entry name" value="Calponin-like domain"/>
    <property type="match status" value="1"/>
</dbReference>
<dbReference type="Proteomes" id="UP001642484">
    <property type="component" value="Unassembled WGS sequence"/>
</dbReference>
<organism evidence="3 4">
    <name type="scientific">Durusdinium trenchii</name>
    <dbReference type="NCBI Taxonomy" id="1381693"/>
    <lineage>
        <taxon>Eukaryota</taxon>
        <taxon>Sar</taxon>
        <taxon>Alveolata</taxon>
        <taxon>Dinophyceae</taxon>
        <taxon>Suessiales</taxon>
        <taxon>Symbiodiniaceae</taxon>
        <taxon>Durusdinium</taxon>
    </lineage>
</organism>
<keyword evidence="1" id="KW-0175">Coiled coil</keyword>
<feature type="region of interest" description="Disordered" evidence="2">
    <location>
        <begin position="438"/>
        <end position="458"/>
    </location>
</feature>
<feature type="region of interest" description="Disordered" evidence="2">
    <location>
        <begin position="140"/>
        <end position="163"/>
    </location>
</feature>
<accession>A0ABP0SNJ8</accession>
<comment type="caution">
    <text evidence="3">The sequence shown here is derived from an EMBL/GenBank/DDBJ whole genome shotgun (WGS) entry which is preliminary data.</text>
</comment>
<gene>
    <name evidence="3" type="ORF">CCMP2556_LOCUS52671</name>
</gene>
<feature type="compositionally biased region" description="Low complexity" evidence="2">
    <location>
        <begin position="773"/>
        <end position="787"/>
    </location>
</feature>
<feature type="compositionally biased region" description="Low complexity" evidence="2">
    <location>
        <begin position="730"/>
        <end position="740"/>
    </location>
</feature>
<sequence length="1068" mass="116383">MMGRISACWRGQWLLGCCPDADVEEFDDLADGAILADVLQLYAPEVDPQNSAAGSAKLLHSCLSSYFGERISLPRLAGNIHNGAFCKPKLLRSLTEAVLLAAVEGPRKEAAVQAIMNLNEPKQMALGAALQRLMALAEAQERHAEPNVDASGKSNPPTPRTPREMTAYKSVADFLQDEIQEMKQQCKTEELAVEGFKNSEKALQVQLRAVMVDFAAEEEQAAETSLQIQKWQRSYGDEMRQRKAECQLLQQELHKETESAKDLPQQQLKLQRHLDSELDACCQMQDTTDKLEVELREAAQSNENDDLSTVKAEMMASQMQQTVVDRKLRRADAEEKEQMALAKTTWEKLHLAEVAASNQEQSLRQVRRTAEKEEECEADVLGLLEFRECEMRQVELSLGEADTASPPSTSDPTPVWHALSSCVALRVLLKELGHIARKNSSAQSDPRELSQQQQRTRDLAHRLQQLENEAIASVEYKANCEEATASVAPEEAMNYASECREHNFLVQSEVKPGGVEPGGAGFRDRHAQLEQSQMEGTKKRNDEEVAEMQKRLVTLRGQATSRRKAEPGGGTGKQPVISEVVISNTKFETWCVCWSGKLKAIVVELMLQRKAREDRAAWAAAEATSAAEDRRLGGERGLFGYCRDERLEQQLERCTAQREEQLQEEDVQELRVRLVLNCVGRQELQKQELLEQQQREECEEATSLKQEELFQHQRRVEQQRQVLEDLKQRSPASPASPASSRLDAGESLEPPDVPDELDEVLEAQAAPSLSPEQAGTAAAAAQRAQGASLEEQCQAAADAAHSAAERRGAAPPVAAAAAAAAAGAAAATAKRAEKKDAEEQVQAARTAAAAAARAHGGDEVLLSAAAAGAAAAAAARSAKKPLQLQAQAAATAAADAAHAASPADRGRAAADAAASAALVGAKIAGKSKKEQVQLSASSALAAAEAAGMKSRSPELDRAVRAAAEKAASSCGWPNDKAQQIASEVLGTDRQEAGEAKGKVVLKKLRQQLAEQERKLRQWEAAQLERRRAMGQETQLISDSIREIGIRCQMLVGKHRVLLDDRKRLEAEA</sequence>
<dbReference type="SUPFAM" id="SSF116907">
    <property type="entry name" value="Hook domain"/>
    <property type="match status" value="1"/>
</dbReference>
<dbReference type="EMBL" id="CAXAMN010027916">
    <property type="protein sequence ID" value="CAK9113853.1"/>
    <property type="molecule type" value="Genomic_DNA"/>
</dbReference>
<proteinExistence type="predicted"/>
<evidence type="ECO:0000256" key="1">
    <source>
        <dbReference type="SAM" id="Coils"/>
    </source>
</evidence>
<feature type="compositionally biased region" description="Low complexity" evidence="2">
    <location>
        <begin position="809"/>
        <end position="829"/>
    </location>
</feature>
<feature type="region of interest" description="Disordered" evidence="2">
    <location>
        <begin position="724"/>
        <end position="850"/>
    </location>
</feature>
<feature type="compositionally biased region" description="Acidic residues" evidence="2">
    <location>
        <begin position="752"/>
        <end position="761"/>
    </location>
</feature>
<evidence type="ECO:0000313" key="4">
    <source>
        <dbReference type="Proteomes" id="UP001642484"/>
    </source>
</evidence>
<feature type="coiled-coil region" evidence="1">
    <location>
        <begin position="165"/>
        <end position="192"/>
    </location>
</feature>
<evidence type="ECO:0000313" key="3">
    <source>
        <dbReference type="EMBL" id="CAK9113853.1"/>
    </source>
</evidence>
<protein>
    <submittedName>
        <fullName evidence="3">Uncharacterized protein</fullName>
    </submittedName>
</protein>
<reference evidence="3 4" key="1">
    <citation type="submission" date="2024-02" db="EMBL/GenBank/DDBJ databases">
        <authorList>
            <person name="Chen Y."/>
            <person name="Shah S."/>
            <person name="Dougan E. K."/>
            <person name="Thang M."/>
            <person name="Chan C."/>
        </authorList>
    </citation>
    <scope>NUCLEOTIDE SEQUENCE [LARGE SCALE GENOMIC DNA]</scope>
</reference>
<name>A0ABP0SNJ8_9DINO</name>